<dbReference type="Gene3D" id="3.40.50.720">
    <property type="entry name" value="NAD(P)-binding Rossmann-like Domain"/>
    <property type="match status" value="1"/>
</dbReference>
<accession>A0ABV9Z470</accession>
<reference evidence="4" key="1">
    <citation type="journal article" date="2019" name="Int. J. Syst. Evol. Microbiol.">
        <title>The Global Catalogue of Microorganisms (GCM) 10K type strain sequencing project: providing services to taxonomists for standard genome sequencing and annotation.</title>
        <authorList>
            <consortium name="The Broad Institute Genomics Platform"/>
            <consortium name="The Broad Institute Genome Sequencing Center for Infectious Disease"/>
            <person name="Wu L."/>
            <person name="Ma J."/>
        </authorList>
    </citation>
    <scope>NUCLEOTIDE SEQUENCE [LARGE SCALE GENOMIC DNA]</scope>
    <source>
        <strain evidence="4">CGMCC 1.16444</strain>
    </source>
</reference>
<keyword evidence="1" id="KW-0472">Membrane</keyword>
<dbReference type="InterPro" id="IPR036291">
    <property type="entry name" value="NAD(P)-bd_dom_sf"/>
</dbReference>
<feature type="transmembrane region" description="Helical" evidence="1">
    <location>
        <begin position="68"/>
        <end position="88"/>
    </location>
</feature>
<evidence type="ECO:0000313" key="4">
    <source>
        <dbReference type="Proteomes" id="UP001595796"/>
    </source>
</evidence>
<keyword evidence="1" id="KW-1133">Transmembrane helix</keyword>
<gene>
    <name evidence="3" type="ORF">ACFPFW_11445</name>
</gene>
<keyword evidence="1" id="KW-0812">Transmembrane</keyword>
<feature type="transmembrane region" description="Helical" evidence="1">
    <location>
        <begin position="100"/>
        <end position="120"/>
    </location>
</feature>
<dbReference type="Proteomes" id="UP001595796">
    <property type="component" value="Unassembled WGS sequence"/>
</dbReference>
<dbReference type="SUPFAM" id="SSF51735">
    <property type="entry name" value="NAD(P)-binding Rossmann-fold domains"/>
    <property type="match status" value="1"/>
</dbReference>
<dbReference type="CDD" id="cd08946">
    <property type="entry name" value="SDR_e"/>
    <property type="match status" value="1"/>
</dbReference>
<dbReference type="InterPro" id="IPR050177">
    <property type="entry name" value="Lipid_A_modif_metabolic_enz"/>
</dbReference>
<feature type="transmembrane region" description="Helical" evidence="1">
    <location>
        <begin position="20"/>
        <end position="48"/>
    </location>
</feature>
<comment type="caution">
    <text evidence="3">The sequence shown here is derived from an EMBL/GenBank/DDBJ whole genome shotgun (WGS) entry which is preliminary data.</text>
</comment>
<dbReference type="InterPro" id="IPR001509">
    <property type="entry name" value="Epimerase_deHydtase"/>
</dbReference>
<evidence type="ECO:0000256" key="1">
    <source>
        <dbReference type="SAM" id="Phobius"/>
    </source>
</evidence>
<dbReference type="PANTHER" id="PTHR43245:SF23">
    <property type="entry name" value="NAD(P)-BINDING DOMAIN-CONTAINING PROTEIN"/>
    <property type="match status" value="1"/>
</dbReference>
<dbReference type="RefSeq" id="WP_379770775.1">
    <property type="nucleotide sequence ID" value="NZ_JBHSJF010000006.1"/>
</dbReference>
<evidence type="ECO:0000259" key="2">
    <source>
        <dbReference type="Pfam" id="PF01370"/>
    </source>
</evidence>
<name>A0ABV9Z470_9HYPH</name>
<keyword evidence="4" id="KW-1185">Reference proteome</keyword>
<feature type="domain" description="NAD-dependent epimerase/dehydratase" evidence="2">
    <location>
        <begin position="181"/>
        <end position="415"/>
    </location>
</feature>
<feature type="transmembrane region" description="Helical" evidence="1">
    <location>
        <begin position="132"/>
        <end position="153"/>
    </location>
</feature>
<evidence type="ECO:0000313" key="3">
    <source>
        <dbReference type="EMBL" id="MFC5068623.1"/>
    </source>
</evidence>
<proteinExistence type="predicted"/>
<sequence>MSMTTPTRSWLEAPAMPHYLLSFVPPLGTILRIAVDIASIWAAFLFSWTIVEGRNISSLTSAESADTAFVVGLCTILALLAFTGFGFYTRTYSYGLWTKLRRIGWLNIALFIAAGSVLLIEEPPSELTFSLLIATILGSMILHSLSRVLSFVLRSEVRSEDRRASDLTISNIRVDTSQDKVLVIGGGGYIGSALVEKLLNQGLQVSVLDAMHFGDETLSRVSGHPNFTLIREDFRHIEALTRAVSGMGSVIHLGGLVGDPACAVDADLTVDINVTATKVIGEIAKARGVRRFIFASSCSVYGACDDIVDEESNFNPQSLYAQSKVASEAVLRGLNDPNFSVTCLRFATIYGISGRTRFDLVVNLLCAKAVRDGMITVYGADQWRPFVHVDDVARAIAMTLRATTQLVAGESFNVGSDEQNYTLGEIAELINRQVPDAVITSDDTFVDKRNYRVSFAKIRSQLGFEPAWTIERGIAQVVGLVRSNQVGDYSLPTYSNVLYLKEHGTESFADFNITGWETEFMHLNRIASAAR</sequence>
<organism evidence="3 4">
    <name type="scientific">Flaviflagellibacter deserti</name>
    <dbReference type="NCBI Taxonomy" id="2267266"/>
    <lineage>
        <taxon>Bacteria</taxon>
        <taxon>Pseudomonadati</taxon>
        <taxon>Pseudomonadota</taxon>
        <taxon>Alphaproteobacteria</taxon>
        <taxon>Hyphomicrobiales</taxon>
        <taxon>Flaviflagellibacter</taxon>
    </lineage>
</organism>
<dbReference type="PANTHER" id="PTHR43245">
    <property type="entry name" value="BIFUNCTIONAL POLYMYXIN RESISTANCE PROTEIN ARNA"/>
    <property type="match status" value="1"/>
</dbReference>
<dbReference type="Pfam" id="PF01370">
    <property type="entry name" value="Epimerase"/>
    <property type="match status" value="1"/>
</dbReference>
<dbReference type="EMBL" id="JBHSJF010000006">
    <property type="protein sequence ID" value="MFC5068623.1"/>
    <property type="molecule type" value="Genomic_DNA"/>
</dbReference>
<protein>
    <submittedName>
        <fullName evidence="3">NAD-dependent epimerase/dehydratase family protein</fullName>
    </submittedName>
</protein>